<dbReference type="Proteomes" id="UP000184263">
    <property type="component" value="Unassembled WGS sequence"/>
</dbReference>
<dbReference type="EMBL" id="FRBC01000043">
    <property type="protein sequence ID" value="SHL09383.1"/>
    <property type="molecule type" value="Genomic_DNA"/>
</dbReference>
<gene>
    <name evidence="1" type="ORF">SAMN05216582_14312</name>
</gene>
<protein>
    <submittedName>
        <fullName evidence="1">Uncharacterized protein</fullName>
    </submittedName>
</protein>
<reference evidence="1 2" key="1">
    <citation type="submission" date="2016-11" db="EMBL/GenBank/DDBJ databases">
        <authorList>
            <person name="Jaros S."/>
            <person name="Januszkiewicz K."/>
            <person name="Wedrychowicz H."/>
        </authorList>
    </citation>
    <scope>NUCLEOTIDE SEQUENCE [LARGE SCALE GENOMIC DNA]</scope>
    <source>
        <strain evidence="1 2">HD4</strain>
    </source>
</reference>
<sequence length="41" mass="4166">TRFSCDKNIDVLAPFSKGVVVFTSVPLGGGGDAFFADGTTA</sequence>
<feature type="non-terminal residue" evidence="1">
    <location>
        <position position="1"/>
    </location>
</feature>
<dbReference type="AlphaFoldDB" id="A0A1M6XU36"/>
<evidence type="ECO:0000313" key="2">
    <source>
        <dbReference type="Proteomes" id="UP000184263"/>
    </source>
</evidence>
<proteinExistence type="predicted"/>
<evidence type="ECO:0000313" key="1">
    <source>
        <dbReference type="EMBL" id="SHL09383.1"/>
    </source>
</evidence>
<accession>A0A1M6XU36</accession>
<organism evidence="1 2">
    <name type="scientific">Selenomonas ruminantium</name>
    <dbReference type="NCBI Taxonomy" id="971"/>
    <lineage>
        <taxon>Bacteria</taxon>
        <taxon>Bacillati</taxon>
        <taxon>Bacillota</taxon>
        <taxon>Negativicutes</taxon>
        <taxon>Selenomonadales</taxon>
        <taxon>Selenomonadaceae</taxon>
        <taxon>Selenomonas</taxon>
    </lineage>
</organism>
<name>A0A1M6XU36_SELRU</name>